<protein>
    <recommendedName>
        <fullName evidence="5">TonB-dependent receptor</fullName>
    </recommendedName>
</protein>
<organism evidence="3 4">
    <name type="scientific">Uliginosibacterium aquaticum</name>
    <dbReference type="NCBI Taxonomy" id="2731212"/>
    <lineage>
        <taxon>Bacteria</taxon>
        <taxon>Pseudomonadati</taxon>
        <taxon>Pseudomonadota</taxon>
        <taxon>Betaproteobacteria</taxon>
        <taxon>Rhodocyclales</taxon>
        <taxon>Zoogloeaceae</taxon>
        <taxon>Uliginosibacterium</taxon>
    </lineage>
</organism>
<dbReference type="Gene3D" id="2.40.160.10">
    <property type="entry name" value="Porin"/>
    <property type="match status" value="1"/>
</dbReference>
<keyword evidence="4" id="KW-1185">Reference proteome</keyword>
<evidence type="ECO:0000256" key="1">
    <source>
        <dbReference type="SAM" id="Coils"/>
    </source>
</evidence>
<feature type="chain" id="PRO_5047151137" description="TonB-dependent receptor" evidence="2">
    <location>
        <begin position="22"/>
        <end position="461"/>
    </location>
</feature>
<dbReference type="Proteomes" id="UP000778523">
    <property type="component" value="Unassembled WGS sequence"/>
</dbReference>
<evidence type="ECO:0000313" key="3">
    <source>
        <dbReference type="EMBL" id="NSL54742.1"/>
    </source>
</evidence>
<feature type="coiled-coil region" evidence="1">
    <location>
        <begin position="34"/>
        <end position="68"/>
    </location>
</feature>
<evidence type="ECO:0000256" key="2">
    <source>
        <dbReference type="SAM" id="SignalP"/>
    </source>
</evidence>
<name>A0ABX2IF14_9RHOO</name>
<dbReference type="RefSeq" id="WP_170021193.1">
    <property type="nucleotide sequence ID" value="NZ_JABCSC020000001.1"/>
</dbReference>
<evidence type="ECO:0000313" key="4">
    <source>
        <dbReference type="Proteomes" id="UP000778523"/>
    </source>
</evidence>
<keyword evidence="2" id="KW-0732">Signal</keyword>
<dbReference type="EMBL" id="JABCSC020000001">
    <property type="protein sequence ID" value="NSL54742.1"/>
    <property type="molecule type" value="Genomic_DNA"/>
</dbReference>
<comment type="caution">
    <text evidence="3">The sequence shown here is derived from an EMBL/GenBank/DDBJ whole genome shotgun (WGS) entry which is preliminary data.</text>
</comment>
<accession>A0ABX2IF14</accession>
<feature type="signal peptide" evidence="2">
    <location>
        <begin position="1"/>
        <end position="21"/>
    </location>
</feature>
<dbReference type="InterPro" id="IPR023614">
    <property type="entry name" value="Porin_dom_sf"/>
</dbReference>
<reference evidence="3 4" key="1">
    <citation type="submission" date="2020-06" db="EMBL/GenBank/DDBJ databases">
        <title>Draft genome of Uliginosibacterium sp. IMCC34675.</title>
        <authorList>
            <person name="Song J."/>
        </authorList>
    </citation>
    <scope>NUCLEOTIDE SEQUENCE [LARGE SCALE GENOMIC DNA]</scope>
    <source>
        <strain evidence="3 4">IMCC34675</strain>
    </source>
</reference>
<sequence>MFRRNSIALAVLALSAAPAYSATPTNATDLNQIRQEIDALRQGYEARIRELEARLQKVQGTAEQASQSAQASAEKVAAAAATPATPASANAFNPEISLILSGTYANLSRDPASWQMSNFVPSGDETGPGKKGFSLGETELGLRANIDPYFYGQATLALSADNEVGVEEAFVQTRALPAGTQLKAGRFFSGIGYLNGQHAHTWDFVDAPLAYQAFLGGQYGQDGLQFRWLAPSSTYIEFGGELGAGENFPGAERKQNGAGSTSLFAKLGGDVGDSHSWQLGAGWLRAAPRERSYDSSDLTGTEVSNSFSGRSQLWVLDGVWKWAPAGNAERMNLKLQGEYFRRRETGELAYDTANQNLSDAYRSAQSGWYAQSVFQFMPRWRVGLRYDQLDSGTVDYASNNAFLANSDYKPKRTSTMLDWSPTEFSRIRLQYALDKSREGVKDDQFFLQYQMSLGAHGAHSY</sequence>
<dbReference type="CDD" id="cd14724">
    <property type="entry name" value="ZIP_Gal4-like_1"/>
    <property type="match status" value="1"/>
</dbReference>
<evidence type="ECO:0008006" key="5">
    <source>
        <dbReference type="Google" id="ProtNLM"/>
    </source>
</evidence>
<gene>
    <name evidence="3" type="ORF">HJ583_006880</name>
</gene>
<proteinExistence type="predicted"/>
<keyword evidence="1" id="KW-0175">Coiled coil</keyword>
<dbReference type="SUPFAM" id="SSF56935">
    <property type="entry name" value="Porins"/>
    <property type="match status" value="1"/>
</dbReference>